<accession>A0A9D5HMY2</accession>
<evidence type="ECO:0000313" key="4">
    <source>
        <dbReference type="Proteomes" id="UP001085076"/>
    </source>
</evidence>
<reference evidence="3" key="1">
    <citation type="submission" date="2021-03" db="EMBL/GenBank/DDBJ databases">
        <authorList>
            <person name="Li Z."/>
            <person name="Yang C."/>
        </authorList>
    </citation>
    <scope>NUCLEOTIDE SEQUENCE</scope>
    <source>
        <strain evidence="3">Dzin_1.0</strain>
        <tissue evidence="3">Leaf</tissue>
    </source>
</reference>
<dbReference type="PANTHER" id="PTHR31170">
    <property type="entry name" value="BNAC04G53230D PROTEIN"/>
    <property type="match status" value="1"/>
</dbReference>
<dbReference type="Gene3D" id="2.60.120.470">
    <property type="entry name" value="PITH domain"/>
    <property type="match status" value="1"/>
</dbReference>
<protein>
    <recommendedName>
        <fullName evidence="2">PITH domain-containing protein</fullName>
    </recommendedName>
</protein>
<keyword evidence="4" id="KW-1185">Reference proteome</keyword>
<reference evidence="3" key="2">
    <citation type="journal article" date="2022" name="Hortic Res">
        <title>The genome of Dioscorea zingiberensis sheds light on the biosynthesis, origin and evolution of the medicinally important diosgenin saponins.</title>
        <authorList>
            <person name="Li Y."/>
            <person name="Tan C."/>
            <person name="Li Z."/>
            <person name="Guo J."/>
            <person name="Li S."/>
            <person name="Chen X."/>
            <person name="Wang C."/>
            <person name="Dai X."/>
            <person name="Yang H."/>
            <person name="Song W."/>
            <person name="Hou L."/>
            <person name="Xu J."/>
            <person name="Tong Z."/>
            <person name="Xu A."/>
            <person name="Yuan X."/>
            <person name="Wang W."/>
            <person name="Yang Q."/>
            <person name="Chen L."/>
            <person name="Sun Z."/>
            <person name="Wang K."/>
            <person name="Pan B."/>
            <person name="Chen J."/>
            <person name="Bao Y."/>
            <person name="Liu F."/>
            <person name="Qi X."/>
            <person name="Gang D.R."/>
            <person name="Wen J."/>
            <person name="Li J."/>
        </authorList>
    </citation>
    <scope>NUCLEOTIDE SEQUENCE</scope>
    <source>
        <strain evidence="3">Dzin_1.0</strain>
    </source>
</reference>
<dbReference type="Pfam" id="PF06201">
    <property type="entry name" value="PITH"/>
    <property type="match status" value="1"/>
</dbReference>
<feature type="domain" description="PITH" evidence="2">
    <location>
        <begin position="1"/>
        <end position="164"/>
    </location>
</feature>
<gene>
    <name evidence="3" type="ORF">J5N97_010743</name>
</gene>
<dbReference type="OrthoDB" id="1936937at2759"/>
<dbReference type="Proteomes" id="UP001085076">
    <property type="component" value="Miscellaneous, Linkage group lg02"/>
</dbReference>
<dbReference type="EMBL" id="JAGGNH010000002">
    <property type="protein sequence ID" value="KAJ0982488.1"/>
    <property type="molecule type" value="Genomic_DNA"/>
</dbReference>
<proteinExistence type="predicted"/>
<dbReference type="InterPro" id="IPR010400">
    <property type="entry name" value="PITH_dom"/>
</dbReference>
<dbReference type="InterPro" id="IPR008979">
    <property type="entry name" value="Galactose-bd-like_sf"/>
</dbReference>
<dbReference type="SUPFAM" id="SSF49785">
    <property type="entry name" value="Galactose-binding domain-like"/>
    <property type="match status" value="1"/>
</dbReference>
<name>A0A9D5HMY2_9LILI</name>
<keyword evidence="1" id="KW-0812">Transmembrane</keyword>
<dbReference type="PANTHER" id="PTHR31170:SF25">
    <property type="entry name" value="BNAA09G04570D PROTEIN"/>
    <property type="match status" value="1"/>
</dbReference>
<evidence type="ECO:0000313" key="3">
    <source>
        <dbReference type="EMBL" id="KAJ0982488.1"/>
    </source>
</evidence>
<feature type="transmembrane region" description="Helical" evidence="1">
    <location>
        <begin position="698"/>
        <end position="719"/>
    </location>
</feature>
<dbReference type="PROSITE" id="PS51532">
    <property type="entry name" value="PITH"/>
    <property type="match status" value="1"/>
</dbReference>
<evidence type="ECO:0000256" key="1">
    <source>
        <dbReference type="SAM" id="Phobius"/>
    </source>
</evidence>
<sequence>MSSAAASATQRGQARTSSTKPWVSNLWFFFSSIYDNDFGVLGGFDRFRGLEWGGVPQSKQHSPLCECHEAGPRTVKLFANKEHMGFSNVNDYPPSDSVVLSPENLEGKPVIVKYVKFQNVRSLTIFVEDNQSGNDISKVHKVILYGTTLPVKIGNAKKELLLLNCQYLHRRSAVTCREGTSLNLGFCYSLQLLEADDSESLSAVMEENEVPRRFYGPNRVVVRKTPSWTKSAAAKIKDESKPPLNPVTKEEHLQVDNILHSSWINQVRTQLNQQCKRAPATRPCTIFKVQDNIRRGNPEAYTPLIVSIGPYHHKCLPRHSTVIAMENHKWLSLRRLLFRRRSRRVATELLDKCLLAMTGLDADVRSCYSDPLFESLDVQSLALVMLLDGCFILHLLLKQYLFDDKQQLVLEEPLIDLNNEEEVGDDGDILLDVGLEEEENEIIGTLWIWNFVLYDLLKLENQVPFFILTTLFDLLKVPGDEGVDLVNLAFKLFSDIHPSSKSSQWFPVLPAGHQVHHLLHLFHSTLVPSQHDHQLHSNHNINLQVEKVPEWIPSATELQLAGVKFVKKNNASSFLDVSFENGRMEIPELCLYDYTDTLFRNLIAFEQCYPDTRTYITIYAAFMDCIIDTPMDVSLLNLNGILSNRLGTDEAAADLFSKLCYQIHYASDRNYLHELFVKVNEYHHSRWNKWRAGLMRDYFSNPWAIISLIAAVVLLLLTIEQSFFSAYSYFRPP</sequence>
<dbReference type="GO" id="GO:0005737">
    <property type="term" value="C:cytoplasm"/>
    <property type="evidence" value="ECO:0007669"/>
    <property type="project" value="UniProtKB-ARBA"/>
</dbReference>
<dbReference type="AlphaFoldDB" id="A0A9D5HMY2"/>
<comment type="caution">
    <text evidence="3">The sequence shown here is derived from an EMBL/GenBank/DDBJ whole genome shotgun (WGS) entry which is preliminary data.</text>
</comment>
<organism evidence="3 4">
    <name type="scientific">Dioscorea zingiberensis</name>
    <dbReference type="NCBI Taxonomy" id="325984"/>
    <lineage>
        <taxon>Eukaryota</taxon>
        <taxon>Viridiplantae</taxon>
        <taxon>Streptophyta</taxon>
        <taxon>Embryophyta</taxon>
        <taxon>Tracheophyta</taxon>
        <taxon>Spermatophyta</taxon>
        <taxon>Magnoliopsida</taxon>
        <taxon>Liliopsida</taxon>
        <taxon>Dioscoreales</taxon>
        <taxon>Dioscoreaceae</taxon>
        <taxon>Dioscorea</taxon>
    </lineage>
</organism>
<keyword evidence="1" id="KW-0472">Membrane</keyword>
<dbReference type="Pfam" id="PF03140">
    <property type="entry name" value="DUF247"/>
    <property type="match status" value="1"/>
</dbReference>
<keyword evidence="1" id="KW-1133">Transmembrane helix</keyword>
<dbReference type="InterPro" id="IPR037047">
    <property type="entry name" value="PITH_dom_sf"/>
</dbReference>
<dbReference type="InterPro" id="IPR004158">
    <property type="entry name" value="DUF247_pln"/>
</dbReference>
<evidence type="ECO:0000259" key="2">
    <source>
        <dbReference type="PROSITE" id="PS51532"/>
    </source>
</evidence>